<name>A0A919TVG2_9ACTN</name>
<accession>A0A919TVG2</accession>
<protein>
    <submittedName>
        <fullName evidence="1">Uncharacterized protein</fullName>
    </submittedName>
</protein>
<evidence type="ECO:0000313" key="2">
    <source>
        <dbReference type="Proteomes" id="UP000623608"/>
    </source>
</evidence>
<dbReference type="AlphaFoldDB" id="A0A919TVG2"/>
<keyword evidence="2" id="KW-1185">Reference proteome</keyword>
<sequence length="87" mass="9733">MECGLYFHVTADLADSASGRTFEAGGPRWRELRDERVITNAWCRPDGRRLYLIVEAGDGVEAQESMTRLPWVMDGTVTLSMVAVDQV</sequence>
<evidence type="ECO:0000313" key="1">
    <source>
        <dbReference type="EMBL" id="GIF23299.1"/>
    </source>
</evidence>
<dbReference type="EMBL" id="BOMY01000039">
    <property type="protein sequence ID" value="GIF23299.1"/>
    <property type="molecule type" value="Genomic_DNA"/>
</dbReference>
<gene>
    <name evidence="1" type="ORF">Ate02nite_60290</name>
</gene>
<proteinExistence type="predicted"/>
<comment type="caution">
    <text evidence="1">The sequence shown here is derived from an EMBL/GenBank/DDBJ whole genome shotgun (WGS) entry which is preliminary data.</text>
</comment>
<organism evidence="1 2">
    <name type="scientific">Paractinoplanes tereljensis</name>
    <dbReference type="NCBI Taxonomy" id="571912"/>
    <lineage>
        <taxon>Bacteria</taxon>
        <taxon>Bacillati</taxon>
        <taxon>Actinomycetota</taxon>
        <taxon>Actinomycetes</taxon>
        <taxon>Micromonosporales</taxon>
        <taxon>Micromonosporaceae</taxon>
        <taxon>Paractinoplanes</taxon>
    </lineage>
</organism>
<dbReference type="Proteomes" id="UP000623608">
    <property type="component" value="Unassembled WGS sequence"/>
</dbReference>
<reference evidence="1" key="1">
    <citation type="submission" date="2021-01" db="EMBL/GenBank/DDBJ databases">
        <title>Whole genome shotgun sequence of Actinoplanes tereljensis NBRC 105297.</title>
        <authorList>
            <person name="Komaki H."/>
            <person name="Tamura T."/>
        </authorList>
    </citation>
    <scope>NUCLEOTIDE SEQUENCE</scope>
    <source>
        <strain evidence="1">NBRC 105297</strain>
    </source>
</reference>